<accession>A0A1I7WJP7</accession>
<organism evidence="2 3">
    <name type="scientific">Heterorhabditis bacteriophora</name>
    <name type="common">Entomopathogenic nematode worm</name>
    <dbReference type="NCBI Taxonomy" id="37862"/>
    <lineage>
        <taxon>Eukaryota</taxon>
        <taxon>Metazoa</taxon>
        <taxon>Ecdysozoa</taxon>
        <taxon>Nematoda</taxon>
        <taxon>Chromadorea</taxon>
        <taxon>Rhabditida</taxon>
        <taxon>Rhabditina</taxon>
        <taxon>Rhabditomorpha</taxon>
        <taxon>Strongyloidea</taxon>
        <taxon>Heterorhabditidae</taxon>
        <taxon>Heterorhabditis</taxon>
    </lineage>
</organism>
<name>A0A1I7WJP7_HETBA</name>
<proteinExistence type="predicted"/>
<dbReference type="WBParaSite" id="Hba_05247">
    <property type="protein sequence ID" value="Hba_05247"/>
    <property type="gene ID" value="Hba_05247"/>
</dbReference>
<evidence type="ECO:0000256" key="1">
    <source>
        <dbReference type="SAM" id="Phobius"/>
    </source>
</evidence>
<keyword evidence="1" id="KW-1133">Transmembrane helix</keyword>
<keyword evidence="2" id="KW-1185">Reference proteome</keyword>
<dbReference type="Proteomes" id="UP000095283">
    <property type="component" value="Unplaced"/>
</dbReference>
<feature type="transmembrane region" description="Helical" evidence="1">
    <location>
        <begin position="33"/>
        <end position="51"/>
    </location>
</feature>
<keyword evidence="1" id="KW-0472">Membrane</keyword>
<feature type="transmembrane region" description="Helical" evidence="1">
    <location>
        <begin position="81"/>
        <end position="99"/>
    </location>
</feature>
<protein>
    <submittedName>
        <fullName evidence="3">Uncharacterized protein</fullName>
    </submittedName>
</protein>
<keyword evidence="1" id="KW-0812">Transmembrane</keyword>
<evidence type="ECO:0000313" key="2">
    <source>
        <dbReference type="Proteomes" id="UP000095283"/>
    </source>
</evidence>
<evidence type="ECO:0000313" key="3">
    <source>
        <dbReference type="WBParaSite" id="Hba_05247"/>
    </source>
</evidence>
<sequence length="128" mass="15378">MNFENCDNSEFVFTFDLYFYVIDFVKPDNCCRATVSALVIFMYYFIIKVIDIIYRKSALYYALKLNVLRIISISGTSVEMLPLLIKSLLFFHFIIRYFFKYTYNIAIRKILVCLLDSVLDFYDYIFFL</sequence>
<reference evidence="3" key="1">
    <citation type="submission" date="2016-11" db="UniProtKB">
        <authorList>
            <consortium name="WormBaseParasite"/>
        </authorList>
    </citation>
    <scope>IDENTIFICATION</scope>
</reference>
<dbReference type="AlphaFoldDB" id="A0A1I7WJP7"/>